<proteinExistence type="predicted"/>
<dbReference type="InterPro" id="IPR000639">
    <property type="entry name" value="Epox_hydrolase-like"/>
</dbReference>
<name>A0ABU4B403_9NOCA</name>
<evidence type="ECO:0000256" key="1">
    <source>
        <dbReference type="ARBA" id="ARBA00022801"/>
    </source>
</evidence>
<dbReference type="Pfam" id="PF00561">
    <property type="entry name" value="Abhydrolase_1"/>
    <property type="match status" value="1"/>
</dbReference>
<evidence type="ECO:0000313" key="3">
    <source>
        <dbReference type="EMBL" id="MDV6233238.1"/>
    </source>
</evidence>
<evidence type="ECO:0000259" key="2">
    <source>
        <dbReference type="Pfam" id="PF00561"/>
    </source>
</evidence>
<reference evidence="3 4" key="1">
    <citation type="submission" date="2023-10" db="EMBL/GenBank/DDBJ databases">
        <title>Development of a sustainable strategy for remediation of hydrocarbon-contaminated territories based on the waste exchange concept.</title>
        <authorList>
            <person name="Krivoruchko A."/>
        </authorList>
    </citation>
    <scope>NUCLEOTIDE SEQUENCE [LARGE SCALE GENOMIC DNA]</scope>
    <source>
        <strain evidence="3 4">IEGM 1322</strain>
    </source>
</reference>
<dbReference type="GO" id="GO:0016787">
    <property type="term" value="F:hydrolase activity"/>
    <property type="evidence" value="ECO:0007669"/>
    <property type="project" value="UniProtKB-KW"/>
</dbReference>
<sequence length="296" mass="32685">MLTTGSATKRITEYMRDGFVFDVLDQGPLDGPVVLLLHGFPERASSWSAVMAILNDAGMRTIAPDQRGYSPRARPKRRRDYRVGALVDDVVALMAVIGRPVHLVGHDWGANIAWVTAGRHPRLVASLTAFSVPHPGAFMTALLTSKQFRLSWYFAFFQLPILPERWMTRPGKRAEKWYEKSGMSESDLARTVEEVVDYGAMHHAITWYRGLPFSNPGIGRLRITVPTSMVWSDGDTFIGRSAVEGAQRYVDAHYTLTVLPDVSHWIPTQAPDAAATAILTNAELAVTQGFGSDSSA</sequence>
<comment type="caution">
    <text evidence="3">The sequence shown here is derived from an EMBL/GenBank/DDBJ whole genome shotgun (WGS) entry which is preliminary data.</text>
</comment>
<dbReference type="Proteomes" id="UP001185899">
    <property type="component" value="Unassembled WGS sequence"/>
</dbReference>
<dbReference type="PRINTS" id="PR00412">
    <property type="entry name" value="EPOXHYDRLASE"/>
</dbReference>
<gene>
    <name evidence="3" type="ORF">R3P95_22000</name>
</gene>
<dbReference type="InterPro" id="IPR000073">
    <property type="entry name" value="AB_hydrolase_1"/>
</dbReference>
<protein>
    <submittedName>
        <fullName evidence="3">Alpha/beta fold hydrolase</fullName>
    </submittedName>
</protein>
<accession>A0ABU4B403</accession>
<keyword evidence="4" id="KW-1185">Reference proteome</keyword>
<keyword evidence="1 3" id="KW-0378">Hydrolase</keyword>
<dbReference type="RefSeq" id="WP_317549529.1">
    <property type="nucleotide sequence ID" value="NZ_JAWLKE010000009.1"/>
</dbReference>
<dbReference type="PANTHER" id="PTHR43329">
    <property type="entry name" value="EPOXIDE HYDROLASE"/>
    <property type="match status" value="1"/>
</dbReference>
<evidence type="ECO:0000313" key="4">
    <source>
        <dbReference type="Proteomes" id="UP001185899"/>
    </source>
</evidence>
<feature type="domain" description="AB hydrolase-1" evidence="2">
    <location>
        <begin position="32"/>
        <end position="145"/>
    </location>
</feature>
<dbReference type="SUPFAM" id="SSF53474">
    <property type="entry name" value="alpha/beta-Hydrolases"/>
    <property type="match status" value="1"/>
</dbReference>
<dbReference type="InterPro" id="IPR029058">
    <property type="entry name" value="AB_hydrolase_fold"/>
</dbReference>
<organism evidence="3 4">
    <name type="scientific">Rhodococcus cercidiphylli</name>
    <dbReference type="NCBI Taxonomy" id="489916"/>
    <lineage>
        <taxon>Bacteria</taxon>
        <taxon>Bacillati</taxon>
        <taxon>Actinomycetota</taxon>
        <taxon>Actinomycetes</taxon>
        <taxon>Mycobacteriales</taxon>
        <taxon>Nocardiaceae</taxon>
        <taxon>Rhodococcus</taxon>
    </lineage>
</organism>
<dbReference type="Gene3D" id="3.40.50.1820">
    <property type="entry name" value="alpha/beta hydrolase"/>
    <property type="match status" value="1"/>
</dbReference>
<dbReference type="EMBL" id="JAWLKE010000009">
    <property type="protein sequence ID" value="MDV6233238.1"/>
    <property type="molecule type" value="Genomic_DNA"/>
</dbReference>